<dbReference type="Proteomes" id="UP000325529">
    <property type="component" value="Chromosome"/>
</dbReference>
<keyword evidence="4" id="KW-1185">Reference proteome</keyword>
<gene>
    <name evidence="3" type="ORF">CP970_18140</name>
</gene>
<evidence type="ECO:0000313" key="4">
    <source>
        <dbReference type="Proteomes" id="UP000325529"/>
    </source>
</evidence>
<sequence>MSRLRKVTRTAAGSGIAVLLVLGSVGPAVAGDGSGSSGEPPAGDGGGSSGNGAIGAQVQFKTNFKGGKGASPIAQSEGSWDPPLCWTQPKFTGKQYKEYSEKTAPIDPTSGKPLPGWDKGKEFHEKDKGAWWYRTYDVDRLRSGNVKPADMAKCTPITPVQWVEQGDPPKQAISPLVLAGLAYARTKLPAPPVTLRPAADNQIVNLATHVKFDAPIDPVWVTAHFDHLGVDIAATTVARPVALRVDAGTEFADPQSCTYDLTKSKSGYQLDTSKDGCNIKYRKSSGDGAYQLQARVTWKVTWTNSADPEGPAQQPALPDGLSTFEQDVAVKEIQSINR</sequence>
<protein>
    <recommendedName>
        <fullName evidence="5">Enoyl reductase</fullName>
    </recommendedName>
</protein>
<evidence type="ECO:0000313" key="3">
    <source>
        <dbReference type="EMBL" id="QEU92568.1"/>
    </source>
</evidence>
<keyword evidence="2" id="KW-0732">Signal</keyword>
<dbReference type="KEGG" id="ska:CP970_18140"/>
<evidence type="ECO:0008006" key="5">
    <source>
        <dbReference type="Google" id="ProtNLM"/>
    </source>
</evidence>
<feature type="chain" id="PRO_5023898310" description="Enoyl reductase" evidence="2">
    <location>
        <begin position="31"/>
        <end position="338"/>
    </location>
</feature>
<feature type="signal peptide" evidence="2">
    <location>
        <begin position="1"/>
        <end position="30"/>
    </location>
</feature>
<feature type="compositionally biased region" description="Gly residues" evidence="1">
    <location>
        <begin position="43"/>
        <end position="53"/>
    </location>
</feature>
<accession>A0A5J6GF79</accession>
<dbReference type="AlphaFoldDB" id="A0A5J6GF79"/>
<name>A0A5J6GF79_STRKN</name>
<reference evidence="3 4" key="1">
    <citation type="submission" date="2017-09" db="EMBL/GenBank/DDBJ databases">
        <authorList>
            <person name="Lee N."/>
            <person name="Cho B.-K."/>
        </authorList>
    </citation>
    <scope>NUCLEOTIDE SEQUENCE [LARGE SCALE GENOMIC DNA]</scope>
    <source>
        <strain evidence="3 4">ATCC 12853</strain>
    </source>
</reference>
<evidence type="ECO:0000256" key="1">
    <source>
        <dbReference type="SAM" id="MobiDB-lite"/>
    </source>
</evidence>
<proteinExistence type="predicted"/>
<feature type="region of interest" description="Disordered" evidence="1">
    <location>
        <begin position="63"/>
        <end position="82"/>
    </location>
</feature>
<organism evidence="3 4">
    <name type="scientific">Streptomyces kanamyceticus</name>
    <dbReference type="NCBI Taxonomy" id="1967"/>
    <lineage>
        <taxon>Bacteria</taxon>
        <taxon>Bacillati</taxon>
        <taxon>Actinomycetota</taxon>
        <taxon>Actinomycetes</taxon>
        <taxon>Kitasatosporales</taxon>
        <taxon>Streptomycetaceae</taxon>
        <taxon>Streptomyces</taxon>
    </lineage>
</organism>
<dbReference type="OrthoDB" id="4072449at2"/>
<evidence type="ECO:0000256" key="2">
    <source>
        <dbReference type="SAM" id="SignalP"/>
    </source>
</evidence>
<dbReference type="RefSeq" id="WP_055555955.1">
    <property type="nucleotide sequence ID" value="NZ_CP023699.1"/>
</dbReference>
<feature type="region of interest" description="Disordered" evidence="1">
    <location>
        <begin position="30"/>
        <end position="56"/>
    </location>
</feature>
<dbReference type="EMBL" id="CP023699">
    <property type="protein sequence ID" value="QEU92568.1"/>
    <property type="molecule type" value="Genomic_DNA"/>
</dbReference>